<sequence>MKLFFNRNLLLLAALGVFLYGAVIGISSWLKPGEAGTEKPVVSKREAAEAALAFARERFGVGEADTFVTYRTHQLRSTYLERKTLADTYEKKYGDKYPIEYFTVEIRSKSGDQHRFIDVNYTNKQILGWAVADDVLDARLKANPDRTKSETVASAELKRLGYDPGDFTLMSRTDQRATLFLFESKSVAIGDAKLQLEIDADEREVFGFSPVFVVPQEHIDWKASQDWQASLMTWVSLGFMFLMAVAGFIYAIVYRKQISFARGALLTLIYAVFYCTNNLNMFPAFKAESGTAASQLDIIAISIFMNFVTLLLTIGVYVSFVSGAELWRRTGWNPWPRWREAAFGAEVWVSMGRGYLICLFILGVQQVLFFVAEHGFGIWAVADASNSPLNMLVPSLFPLLAWCAAISEEATFRLFGIAFFERIVRWRFAAVLLPSIIWAASHTQYPIYPVYTRLVEVTILGIIFGYVFLKYGFMTVMFAHATMDLLLMGLDLLVTGSGADIGWGLFHMASPLLIAAVLAWLHGRSQRRRRPGILEADGSGAAAG</sequence>
<dbReference type="GO" id="GO:0016787">
    <property type="term" value="F:hydrolase activity"/>
    <property type="evidence" value="ECO:0007669"/>
    <property type="project" value="UniProtKB-KW"/>
</dbReference>
<keyword evidence="3" id="KW-0378">Hydrolase</keyword>
<organism evidence="3 4">
    <name type="scientific">Paenibacillus chartarius</name>
    <dbReference type="NCBI Taxonomy" id="747481"/>
    <lineage>
        <taxon>Bacteria</taxon>
        <taxon>Bacillati</taxon>
        <taxon>Bacillota</taxon>
        <taxon>Bacilli</taxon>
        <taxon>Bacillales</taxon>
        <taxon>Paenibacillaceae</taxon>
        <taxon>Paenibacillus</taxon>
    </lineage>
</organism>
<evidence type="ECO:0000259" key="2">
    <source>
        <dbReference type="Pfam" id="PF02517"/>
    </source>
</evidence>
<keyword evidence="4" id="KW-1185">Reference proteome</keyword>
<dbReference type="EMBL" id="JBHLWN010000014">
    <property type="protein sequence ID" value="MFC0211308.1"/>
    <property type="molecule type" value="Genomic_DNA"/>
</dbReference>
<protein>
    <submittedName>
        <fullName evidence="3">CPBP family intramembrane glutamic endopeptidase</fullName>
        <ecNumber evidence="3">3.4.-.-</ecNumber>
    </submittedName>
</protein>
<keyword evidence="1" id="KW-0472">Membrane</keyword>
<dbReference type="Proteomes" id="UP001589776">
    <property type="component" value="Unassembled WGS sequence"/>
</dbReference>
<feature type="transmembrane region" description="Helical" evidence="1">
    <location>
        <begin position="392"/>
        <end position="412"/>
    </location>
</feature>
<evidence type="ECO:0000313" key="4">
    <source>
        <dbReference type="Proteomes" id="UP001589776"/>
    </source>
</evidence>
<dbReference type="InterPro" id="IPR003675">
    <property type="entry name" value="Rce1/LyrA-like_dom"/>
</dbReference>
<feature type="transmembrane region" description="Helical" evidence="1">
    <location>
        <begin position="231"/>
        <end position="253"/>
    </location>
</feature>
<dbReference type="EC" id="3.4.-.-" evidence="3"/>
<reference evidence="3 4" key="1">
    <citation type="submission" date="2024-09" db="EMBL/GenBank/DDBJ databases">
        <authorList>
            <person name="Sun Q."/>
            <person name="Mori K."/>
        </authorList>
    </citation>
    <scope>NUCLEOTIDE SEQUENCE [LARGE SCALE GENOMIC DNA]</scope>
    <source>
        <strain evidence="3 4">CCM 7759</strain>
    </source>
</reference>
<accession>A0ABV6DF96</accession>
<keyword evidence="1" id="KW-1133">Transmembrane helix</keyword>
<evidence type="ECO:0000313" key="3">
    <source>
        <dbReference type="EMBL" id="MFC0211308.1"/>
    </source>
</evidence>
<feature type="domain" description="CAAX prenyl protease 2/Lysostaphin resistance protein A-like" evidence="2">
    <location>
        <begin position="396"/>
        <end position="485"/>
    </location>
</feature>
<feature type="transmembrane region" description="Helical" evidence="1">
    <location>
        <begin position="501"/>
        <end position="521"/>
    </location>
</feature>
<comment type="caution">
    <text evidence="3">The sequence shown here is derived from an EMBL/GenBank/DDBJ whole genome shotgun (WGS) entry which is preliminary data.</text>
</comment>
<dbReference type="Pfam" id="PF02517">
    <property type="entry name" value="Rce1-like"/>
    <property type="match status" value="1"/>
</dbReference>
<proteinExistence type="predicted"/>
<feature type="transmembrane region" description="Helical" evidence="1">
    <location>
        <begin position="260"/>
        <end position="279"/>
    </location>
</feature>
<feature type="transmembrane region" description="Helical" evidence="1">
    <location>
        <begin position="299"/>
        <end position="320"/>
    </location>
</feature>
<keyword evidence="1" id="KW-0812">Transmembrane</keyword>
<feature type="transmembrane region" description="Helical" evidence="1">
    <location>
        <begin position="447"/>
        <end position="469"/>
    </location>
</feature>
<gene>
    <name evidence="3" type="ORF">ACFFK0_02390</name>
</gene>
<dbReference type="RefSeq" id="WP_377468281.1">
    <property type="nucleotide sequence ID" value="NZ_JBHLWN010000014.1"/>
</dbReference>
<evidence type="ECO:0000256" key="1">
    <source>
        <dbReference type="SAM" id="Phobius"/>
    </source>
</evidence>
<feature type="transmembrane region" description="Helical" evidence="1">
    <location>
        <begin position="354"/>
        <end position="372"/>
    </location>
</feature>
<name>A0ABV6DF96_9BACL</name>